<gene>
    <name evidence="1 3 4" type="ORF">SRAE_1000076600</name>
</gene>
<organism evidence="1">
    <name type="scientific">Strongyloides ratti</name>
    <name type="common">Parasitic roundworm</name>
    <dbReference type="NCBI Taxonomy" id="34506"/>
    <lineage>
        <taxon>Eukaryota</taxon>
        <taxon>Metazoa</taxon>
        <taxon>Ecdysozoa</taxon>
        <taxon>Nematoda</taxon>
        <taxon>Chromadorea</taxon>
        <taxon>Rhabditida</taxon>
        <taxon>Tylenchina</taxon>
        <taxon>Panagrolaimomorpha</taxon>
        <taxon>Strongyloidoidea</taxon>
        <taxon>Strongyloididae</taxon>
        <taxon>Strongyloides</taxon>
    </lineage>
</organism>
<dbReference type="RefSeq" id="XP_024501698.1">
    <property type="nucleotide sequence ID" value="XM_024647640.1"/>
</dbReference>
<dbReference type="AlphaFoldDB" id="A0A090KYH7"/>
<reference evidence="1 2" key="1">
    <citation type="submission" date="2014-09" db="EMBL/GenBank/DDBJ databases">
        <authorList>
            <person name="Martin A.A."/>
        </authorList>
    </citation>
    <scope>NUCLEOTIDE SEQUENCE</scope>
    <source>
        <strain evidence="2">ED321</strain>
        <strain evidence="1">ED321 Heterogonic</strain>
    </source>
</reference>
<name>A0A090KYH7_STRRB</name>
<protein>
    <submittedName>
        <fullName evidence="1 3">Uncharacterized protein</fullName>
    </submittedName>
</protein>
<dbReference type="CTD" id="36374861"/>
<sequence>MNYSSKDNNNPVQNREMVDNKTYENSIYYKPFSKKYFNGKSRKKILSNESTPRSNLSEENLFNEISNSYNDNKQILSNERLPLNDNPSYKNVSINNIGNTLRLVIKIVPSKRTG</sequence>
<evidence type="ECO:0000313" key="1">
    <source>
        <dbReference type="EMBL" id="CEF62496.1"/>
    </source>
</evidence>
<proteinExistence type="predicted"/>
<evidence type="ECO:0000313" key="2">
    <source>
        <dbReference type="Proteomes" id="UP000035682"/>
    </source>
</evidence>
<accession>A0A090KYH7</accession>
<keyword evidence="2" id="KW-1185">Reference proteome</keyword>
<evidence type="ECO:0000313" key="4">
    <source>
        <dbReference type="WormBase" id="SRAE_1000076600"/>
    </source>
</evidence>
<reference evidence="3" key="2">
    <citation type="submission" date="2020-12" db="UniProtKB">
        <authorList>
            <consortium name="WormBaseParasite"/>
        </authorList>
    </citation>
    <scope>IDENTIFICATION</scope>
</reference>
<dbReference type="WBParaSite" id="SRAE_1000076600.1">
    <property type="protein sequence ID" value="SRAE_1000076600.1"/>
    <property type="gene ID" value="WBGene00257366"/>
</dbReference>
<dbReference type="EMBL" id="LN609528">
    <property type="protein sequence ID" value="CEF62496.1"/>
    <property type="molecule type" value="Genomic_DNA"/>
</dbReference>
<dbReference type="GeneID" id="36374861"/>
<evidence type="ECO:0000313" key="3">
    <source>
        <dbReference type="WBParaSite" id="SRAE_1000076600.1"/>
    </source>
</evidence>
<dbReference type="WormBase" id="SRAE_1000076600">
    <property type="protein sequence ID" value="SRP12131"/>
    <property type="gene ID" value="WBGene00257366"/>
</dbReference>
<dbReference type="Proteomes" id="UP000035682">
    <property type="component" value="Unplaced"/>
</dbReference>